<keyword evidence="1" id="KW-1133">Transmembrane helix</keyword>
<dbReference type="Pfam" id="PF13386">
    <property type="entry name" value="DsbD_2"/>
    <property type="match status" value="1"/>
</dbReference>
<dbReference type="PANTHER" id="PTHR42208:SF1">
    <property type="entry name" value="HEAVY METAL TRANSPORTER"/>
    <property type="match status" value="1"/>
</dbReference>
<evidence type="ECO:0000259" key="2">
    <source>
        <dbReference type="Pfam" id="PF13386"/>
    </source>
</evidence>
<dbReference type="Proteomes" id="UP000290545">
    <property type="component" value="Unassembled WGS sequence"/>
</dbReference>
<feature type="transmembrane region" description="Helical" evidence="1">
    <location>
        <begin position="160"/>
        <end position="184"/>
    </location>
</feature>
<sequence length="239" mass="25616">MFLAVIIPAFMLGLVSSAHCIGMCGPLAMALPLHHLSGPRRTAGVLLYNGGRITSYLLLGILFGWLGRTVLVPGIQQWIAIIAGIVMIVISLLSVTSGKHYRLPYIQQLFKPVYQLMNYCMKQRQLPGIYLLGIANGLLPCGLVYIAATGAFMWGDSFKGLVFMAMYGLGTVPAMAGLSLLGYAISIPARNLIRKVAPCIALLAGAILLLRGLNLNVPFISSWPIPGMHHDGAACSPLK</sequence>
<dbReference type="PANTHER" id="PTHR42208">
    <property type="entry name" value="HEAVY METAL TRANSPORTER-RELATED"/>
    <property type="match status" value="1"/>
</dbReference>
<dbReference type="OrthoDB" id="594443at2"/>
<dbReference type="AlphaFoldDB" id="A0A4Q1D4S8"/>
<evidence type="ECO:0000313" key="4">
    <source>
        <dbReference type="Proteomes" id="UP000290545"/>
    </source>
</evidence>
<dbReference type="RefSeq" id="WP_129004513.1">
    <property type="nucleotide sequence ID" value="NZ_SDHZ01000002.1"/>
</dbReference>
<organism evidence="3 4">
    <name type="scientific">Filimonas effusa</name>
    <dbReference type="NCBI Taxonomy" id="2508721"/>
    <lineage>
        <taxon>Bacteria</taxon>
        <taxon>Pseudomonadati</taxon>
        <taxon>Bacteroidota</taxon>
        <taxon>Chitinophagia</taxon>
        <taxon>Chitinophagales</taxon>
        <taxon>Chitinophagaceae</taxon>
        <taxon>Filimonas</taxon>
    </lineage>
</organism>
<protein>
    <submittedName>
        <fullName evidence="3">Sulfite exporter TauE/SafE family protein</fullName>
    </submittedName>
</protein>
<dbReference type="EMBL" id="SDHZ01000002">
    <property type="protein sequence ID" value="RXK83460.1"/>
    <property type="molecule type" value="Genomic_DNA"/>
</dbReference>
<feature type="transmembrane region" description="Helical" evidence="1">
    <location>
        <begin position="129"/>
        <end position="154"/>
    </location>
</feature>
<evidence type="ECO:0000256" key="1">
    <source>
        <dbReference type="SAM" id="Phobius"/>
    </source>
</evidence>
<feature type="transmembrane region" description="Helical" evidence="1">
    <location>
        <begin position="6"/>
        <end position="33"/>
    </location>
</feature>
<name>A0A4Q1D4S8_9BACT</name>
<comment type="caution">
    <text evidence="3">The sequence shown here is derived from an EMBL/GenBank/DDBJ whole genome shotgun (WGS) entry which is preliminary data.</text>
</comment>
<keyword evidence="1" id="KW-0812">Transmembrane</keyword>
<evidence type="ECO:0000313" key="3">
    <source>
        <dbReference type="EMBL" id="RXK83460.1"/>
    </source>
</evidence>
<gene>
    <name evidence="3" type="ORF">ESB13_15305</name>
</gene>
<feature type="transmembrane region" description="Helical" evidence="1">
    <location>
        <begin position="45"/>
        <end position="66"/>
    </location>
</feature>
<feature type="transmembrane region" description="Helical" evidence="1">
    <location>
        <begin position="78"/>
        <end position="95"/>
    </location>
</feature>
<keyword evidence="1" id="KW-0472">Membrane</keyword>
<feature type="domain" description="Urease accessory protein UreH-like transmembrane" evidence="2">
    <location>
        <begin position="9"/>
        <end position="206"/>
    </location>
</feature>
<accession>A0A4Q1D4S8</accession>
<keyword evidence="4" id="KW-1185">Reference proteome</keyword>
<dbReference type="InterPro" id="IPR039447">
    <property type="entry name" value="UreH-like_TM_dom"/>
</dbReference>
<proteinExistence type="predicted"/>
<feature type="transmembrane region" description="Helical" evidence="1">
    <location>
        <begin position="196"/>
        <end position="213"/>
    </location>
</feature>
<reference evidence="3 4" key="1">
    <citation type="submission" date="2019-01" db="EMBL/GenBank/DDBJ databases">
        <title>Filimonas sp. strain TTM-71.</title>
        <authorList>
            <person name="Chen W.-M."/>
        </authorList>
    </citation>
    <scope>NUCLEOTIDE SEQUENCE [LARGE SCALE GENOMIC DNA]</scope>
    <source>
        <strain evidence="3 4">TTM-71</strain>
    </source>
</reference>